<protein>
    <submittedName>
        <fullName evidence="1">Uncharacterized protein</fullName>
    </submittedName>
</protein>
<evidence type="ECO:0000313" key="2">
    <source>
        <dbReference type="Proteomes" id="UP001172102"/>
    </source>
</evidence>
<accession>A0AA40DJA7</accession>
<evidence type="ECO:0000313" key="1">
    <source>
        <dbReference type="EMBL" id="KAK0702832.1"/>
    </source>
</evidence>
<name>A0AA40DJA7_9PEZI</name>
<gene>
    <name evidence="1" type="ORF">B0H67DRAFT_558439</name>
</gene>
<dbReference type="AlphaFoldDB" id="A0AA40DJA7"/>
<organism evidence="1 2">
    <name type="scientific">Lasiosphaeris hirsuta</name>
    <dbReference type="NCBI Taxonomy" id="260670"/>
    <lineage>
        <taxon>Eukaryota</taxon>
        <taxon>Fungi</taxon>
        <taxon>Dikarya</taxon>
        <taxon>Ascomycota</taxon>
        <taxon>Pezizomycotina</taxon>
        <taxon>Sordariomycetes</taxon>
        <taxon>Sordariomycetidae</taxon>
        <taxon>Sordariales</taxon>
        <taxon>Lasiosphaeriaceae</taxon>
        <taxon>Lasiosphaeris</taxon>
    </lineage>
</organism>
<reference evidence="1" key="1">
    <citation type="submission" date="2023-06" db="EMBL/GenBank/DDBJ databases">
        <title>Genome-scale phylogeny and comparative genomics of the fungal order Sordariales.</title>
        <authorList>
            <consortium name="Lawrence Berkeley National Laboratory"/>
            <person name="Hensen N."/>
            <person name="Bonometti L."/>
            <person name="Westerberg I."/>
            <person name="Brannstrom I.O."/>
            <person name="Guillou S."/>
            <person name="Cros-Aarteil S."/>
            <person name="Calhoun S."/>
            <person name="Haridas S."/>
            <person name="Kuo A."/>
            <person name="Mondo S."/>
            <person name="Pangilinan J."/>
            <person name="Riley R."/>
            <person name="Labutti K."/>
            <person name="Andreopoulos B."/>
            <person name="Lipzen A."/>
            <person name="Chen C."/>
            <person name="Yanf M."/>
            <person name="Daum C."/>
            <person name="Ng V."/>
            <person name="Clum A."/>
            <person name="Steindorff A."/>
            <person name="Ohm R."/>
            <person name="Martin F."/>
            <person name="Silar P."/>
            <person name="Natvig D."/>
            <person name="Lalanne C."/>
            <person name="Gautier V."/>
            <person name="Ament-Velasquez S.L."/>
            <person name="Kruys A."/>
            <person name="Hutchinson M.I."/>
            <person name="Powell A.J."/>
            <person name="Barry K."/>
            <person name="Miller A.N."/>
            <person name="Grigoriev I.V."/>
            <person name="Debuchy R."/>
            <person name="Gladieux P."/>
            <person name="Thoren M.H."/>
            <person name="Johannesson H."/>
        </authorList>
    </citation>
    <scope>NUCLEOTIDE SEQUENCE</scope>
    <source>
        <strain evidence="1">SMH4607-1</strain>
    </source>
</reference>
<comment type="caution">
    <text evidence="1">The sequence shown here is derived from an EMBL/GenBank/DDBJ whole genome shotgun (WGS) entry which is preliminary data.</text>
</comment>
<proteinExistence type="predicted"/>
<dbReference type="EMBL" id="JAUKUA010000008">
    <property type="protein sequence ID" value="KAK0702832.1"/>
    <property type="molecule type" value="Genomic_DNA"/>
</dbReference>
<dbReference type="Proteomes" id="UP001172102">
    <property type="component" value="Unassembled WGS sequence"/>
</dbReference>
<keyword evidence="2" id="KW-1185">Reference proteome</keyword>
<sequence>MSTAIYSTRTPPPLRALQFNFSGSAALKDLSQEREKHHFHDNLDRLWQSAASDCHFCALIKSTLPGPGEPGHTYESVRKEGRPLSLEIAPETATRRIPKGVLFDVGCSYSSGWSSIDVQDDSSTRLHPALAQAQTCSPDHADLAQTWIETCLSRHSSTCGYRNNRPFLPTRLLEFSGSEEDLSVQLYIPSAADIQLGLDYCTLSHCWGDTNVLCLTAATLQAFQQAIQWQRSPPHTPTPCASRGLLGCGACRSIRSASFKTR</sequence>